<name>A0A2Z6Q2F3_9GLOM</name>
<dbReference type="Proteomes" id="UP000615446">
    <property type="component" value="Unassembled WGS sequence"/>
</dbReference>
<comment type="catalytic activity">
    <reaction evidence="1">
        <text>alpha-D-glucose 6-phosphate = beta-D-glucose 6-phosphate</text>
        <dbReference type="Rhea" id="RHEA:16249"/>
        <dbReference type="ChEBI" id="CHEBI:58225"/>
        <dbReference type="ChEBI" id="CHEBI:58247"/>
        <dbReference type="EC" id="5.1.3.15"/>
    </reaction>
</comment>
<dbReference type="OrthoDB" id="1659429at2759"/>
<proteinExistence type="inferred from homology"/>
<dbReference type="InterPro" id="IPR008183">
    <property type="entry name" value="Aldose_1/G6P_1-epimerase"/>
</dbReference>
<evidence type="ECO:0000256" key="4">
    <source>
        <dbReference type="ARBA" id="ARBA00023235"/>
    </source>
</evidence>
<dbReference type="EMBL" id="BEXD01000074">
    <property type="protein sequence ID" value="GBB83997.1"/>
    <property type="molecule type" value="Genomic_DNA"/>
</dbReference>
<dbReference type="GO" id="GO:0047938">
    <property type="term" value="F:glucose-6-phosphate 1-epimerase activity"/>
    <property type="evidence" value="ECO:0007669"/>
    <property type="project" value="UniProtKB-UniRule"/>
</dbReference>
<dbReference type="AlphaFoldDB" id="A0A2Z6Q2F3"/>
<dbReference type="CDD" id="cd09020">
    <property type="entry name" value="D-hex-6-P-epi_like"/>
    <property type="match status" value="1"/>
</dbReference>
<feature type="binding site" evidence="7">
    <location>
        <position position="80"/>
    </location>
    <ligand>
        <name>substrate</name>
    </ligand>
</feature>
<dbReference type="GO" id="GO:0005737">
    <property type="term" value="C:cytoplasm"/>
    <property type="evidence" value="ECO:0007669"/>
    <property type="project" value="TreeGrafter"/>
</dbReference>
<evidence type="ECO:0000313" key="10">
    <source>
        <dbReference type="Proteomes" id="UP000247702"/>
    </source>
</evidence>
<evidence type="ECO:0000256" key="2">
    <source>
        <dbReference type="ARBA" id="ARBA00005866"/>
    </source>
</evidence>
<comment type="caution">
    <text evidence="8">The sequence shown here is derived from an EMBL/GenBank/DDBJ whole genome shotgun (WGS) entry which is preliminary data.</text>
</comment>
<dbReference type="Pfam" id="PF01263">
    <property type="entry name" value="Aldose_epim"/>
    <property type="match status" value="1"/>
</dbReference>
<reference evidence="8 10" key="1">
    <citation type="submission" date="2017-11" db="EMBL/GenBank/DDBJ databases">
        <title>The genome of Rhizophagus clarus HR1 reveals common genetic basis of auxotrophy among arbuscular mycorrhizal fungi.</title>
        <authorList>
            <person name="Kobayashi Y."/>
        </authorList>
    </citation>
    <scope>NUCLEOTIDE SEQUENCE [LARGE SCALE GENOMIC DNA]</scope>
    <source>
        <strain evidence="8 10">HR1</strain>
    </source>
</reference>
<dbReference type="InterPro" id="IPR025532">
    <property type="entry name" value="G6P_1-epimerase"/>
</dbReference>
<evidence type="ECO:0000256" key="1">
    <source>
        <dbReference type="ARBA" id="ARBA00001096"/>
    </source>
</evidence>
<evidence type="ECO:0000313" key="8">
    <source>
        <dbReference type="EMBL" id="GBB83997.1"/>
    </source>
</evidence>
<protein>
    <recommendedName>
        <fullName evidence="3 5">Glucose-6-phosphate 1-epimerase</fullName>
        <ecNumber evidence="3 5">5.1.3.15</ecNumber>
    </recommendedName>
</protein>
<dbReference type="InterPro" id="IPR014718">
    <property type="entry name" value="GH-type_carb-bd"/>
</dbReference>
<dbReference type="EMBL" id="BLAL01000191">
    <property type="protein sequence ID" value="GES89794.1"/>
    <property type="molecule type" value="Genomic_DNA"/>
</dbReference>
<dbReference type="EC" id="5.1.3.15" evidence="3 5"/>
<dbReference type="PANTHER" id="PTHR11122">
    <property type="entry name" value="APOSPORY-ASSOCIATED PROTEIN C-RELATED"/>
    <property type="match status" value="1"/>
</dbReference>
<dbReference type="GO" id="GO:0030246">
    <property type="term" value="F:carbohydrate binding"/>
    <property type="evidence" value="ECO:0007669"/>
    <property type="project" value="UniProtKB-UniRule"/>
</dbReference>
<feature type="active site" evidence="6">
    <location>
        <position position="159"/>
    </location>
</feature>
<dbReference type="InterPro" id="IPR011013">
    <property type="entry name" value="Gal_mutarotase_sf_dom"/>
</dbReference>
<dbReference type="Gene3D" id="2.70.98.10">
    <property type="match status" value="1"/>
</dbReference>
<evidence type="ECO:0000256" key="6">
    <source>
        <dbReference type="PIRSR" id="PIRSR016020-1"/>
    </source>
</evidence>
<comment type="similarity">
    <text evidence="2 5">Belongs to the glucose-6-phosphate 1-epimerase family.</text>
</comment>
<dbReference type="SUPFAM" id="SSF74650">
    <property type="entry name" value="Galactose mutarotase-like"/>
    <property type="match status" value="1"/>
</dbReference>
<sequence length="299" mass="33573">MPVETLEDKVIIKDSRGSSAEIYFFGATVTSWKYRGKELLFLSKKSLLDGTKGIRGGIPVVFPQFAKAADSSVETAALPQHGLARISKFEWGGVSVDNESEVSVRFGLNDSQVPENLRKVWPKKFKLIYTVTLNDDTLKTNLSVTNEDIAPFDFNVLLHTYYSIPDISKVSVDGLFNISYVDKVKNFTTDIDNNQSINFTQTTDRIYGNVPTEIIKININDGSNEAFLLRRTNLKDTVVWNPWIDNAKNMSDLGDDEYKQMVCIEPGHVTDYITLKPKESWEGGQTIQYVTLAIGHLSV</sequence>
<evidence type="ECO:0000313" key="9">
    <source>
        <dbReference type="EMBL" id="GES89794.1"/>
    </source>
</evidence>
<dbReference type="GO" id="GO:0005975">
    <property type="term" value="P:carbohydrate metabolic process"/>
    <property type="evidence" value="ECO:0007669"/>
    <property type="project" value="InterPro"/>
</dbReference>
<dbReference type="Proteomes" id="UP000247702">
    <property type="component" value="Unassembled WGS sequence"/>
</dbReference>
<dbReference type="PANTHER" id="PTHR11122:SF13">
    <property type="entry name" value="GLUCOSE-6-PHOSPHATE 1-EPIMERASE"/>
    <property type="match status" value="1"/>
</dbReference>
<evidence type="ECO:0000256" key="7">
    <source>
        <dbReference type="PIRSR" id="PIRSR016020-2"/>
    </source>
</evidence>
<feature type="binding site" evidence="7">
    <location>
        <position position="85"/>
    </location>
    <ligand>
        <name>substrate</name>
    </ligand>
</feature>
<organism evidence="8 10">
    <name type="scientific">Rhizophagus clarus</name>
    <dbReference type="NCBI Taxonomy" id="94130"/>
    <lineage>
        <taxon>Eukaryota</taxon>
        <taxon>Fungi</taxon>
        <taxon>Fungi incertae sedis</taxon>
        <taxon>Mucoromycota</taxon>
        <taxon>Glomeromycotina</taxon>
        <taxon>Glomeromycetes</taxon>
        <taxon>Glomerales</taxon>
        <taxon>Glomeraceae</taxon>
        <taxon>Rhizophagus</taxon>
    </lineage>
</organism>
<reference evidence="9" key="2">
    <citation type="submission" date="2019-10" db="EMBL/GenBank/DDBJ databases">
        <title>Conservation and host-specific expression of non-tandemly repeated heterogenous ribosome RNA gene in arbuscular mycorrhizal fungi.</title>
        <authorList>
            <person name="Maeda T."/>
            <person name="Kobayashi Y."/>
            <person name="Nakagawa T."/>
            <person name="Ezawa T."/>
            <person name="Yamaguchi K."/>
            <person name="Bino T."/>
            <person name="Nishimoto Y."/>
            <person name="Shigenobu S."/>
            <person name="Kawaguchi M."/>
        </authorList>
    </citation>
    <scope>NUCLEOTIDE SEQUENCE</scope>
    <source>
        <strain evidence="9">HR1</strain>
    </source>
</reference>
<comment type="function">
    <text evidence="5">Catalyzes the interconversion between the alpha and beta anomers from at least three hexose 6-phosphate sugars (Glc6P, Gal6P, and Man6P).</text>
</comment>
<feature type="binding site" evidence="7">
    <location>
        <position position="55"/>
    </location>
    <ligand>
        <name>substrate</name>
    </ligand>
</feature>
<keyword evidence="10" id="KW-1185">Reference proteome</keyword>
<feature type="active site" evidence="6">
    <location>
        <position position="265"/>
    </location>
</feature>
<gene>
    <name evidence="9" type="ORF">RCL2_001667200</name>
    <name evidence="8" type="ORF">RclHR1_10640006</name>
</gene>
<evidence type="ECO:0000256" key="5">
    <source>
        <dbReference type="PIRNR" id="PIRNR016020"/>
    </source>
</evidence>
<evidence type="ECO:0000256" key="3">
    <source>
        <dbReference type="ARBA" id="ARBA00012083"/>
    </source>
</evidence>
<dbReference type="STRING" id="94130.A0A2Z6Q2F3"/>
<dbReference type="PIRSF" id="PIRSF016020">
    <property type="entry name" value="PHexose_mutarotase"/>
    <property type="match status" value="1"/>
</dbReference>
<accession>A0A2Z6Q2F3</accession>
<keyword evidence="4 5" id="KW-0413">Isomerase</keyword>